<sequence>MPFFTKKSNYSKYDEINDKKSGVRAANKSALEMQTPKAINSKTSSSSSFAQSSTTCPTFNSAPATIRRVSSTFNSRSRFDALASPHETHSQELRAQLNKVLQAKRQLSIKLEHWERIKRITKDEREIAAIDFKLYQMRMEFLQFSSANF</sequence>
<dbReference type="RefSeq" id="YP_009133327.1">
    <property type="nucleotide sequence ID" value="NC_026922.1"/>
</dbReference>
<dbReference type="Pfam" id="PF06034">
    <property type="entry name" value="DUF919"/>
    <property type="match status" value="1"/>
</dbReference>
<dbReference type="EMBL" id="KP752043">
    <property type="protein sequence ID" value="AKC91744.1"/>
    <property type="molecule type" value="Genomic_DNA"/>
</dbReference>
<dbReference type="Proteomes" id="UP000201190">
    <property type="component" value="Segment"/>
</dbReference>
<dbReference type="OrthoDB" id="24948at10239"/>
<evidence type="ECO:0000313" key="2">
    <source>
        <dbReference type="EMBL" id="AKC91744.1"/>
    </source>
</evidence>
<evidence type="ECO:0000313" key="3">
    <source>
        <dbReference type="Proteomes" id="UP000201190"/>
    </source>
</evidence>
<dbReference type="InterPro" id="IPR009265">
    <property type="entry name" value="AcMNPV_Orf29"/>
</dbReference>
<accession>A0A0E3URS7</accession>
<feature type="compositionally biased region" description="Low complexity" evidence="1">
    <location>
        <begin position="41"/>
        <end position="55"/>
    </location>
</feature>
<organism evidence="2 3">
    <name type="scientific">Lambdina fiscellaria nucleopolyhedrovirus</name>
    <dbReference type="NCBI Taxonomy" id="1642929"/>
    <lineage>
        <taxon>Viruses</taxon>
        <taxon>Viruses incertae sedis</taxon>
        <taxon>Naldaviricetes</taxon>
        <taxon>Lefavirales</taxon>
        <taxon>Baculoviridae</taxon>
        <taxon>Alphabaculovirus</taxon>
        <taxon>Alphabaculovirus lafiscellariae</taxon>
    </lineage>
</organism>
<protein>
    <submittedName>
        <fullName evidence="2">Ac29</fullName>
    </submittedName>
</protein>
<evidence type="ECO:0000256" key="1">
    <source>
        <dbReference type="SAM" id="MobiDB-lite"/>
    </source>
</evidence>
<reference evidence="2 3" key="1">
    <citation type="journal article" date="2015" name="Genome Announc.">
        <title>Genome Sequence of an Alphabaculovirus Isolated from the Oak Looper, Lambdina fiscellaria, Contains a Putative 2-Kilobase-Pair Transposable Element Encoding a Transposase and a FLYWCH Domain-Containing Protein.</title>
        <authorList>
            <person name="Rohrmann G.F."/>
            <person name="Erlandson M.A."/>
            <person name="Theilmann D.A."/>
        </authorList>
    </citation>
    <scope>NUCLEOTIDE SEQUENCE [LARGE SCALE GENOMIC DNA]</scope>
    <source>
        <strain evidence="2">GR15</strain>
    </source>
</reference>
<keyword evidence="3" id="KW-1185">Reference proteome</keyword>
<proteinExistence type="predicted"/>
<dbReference type="KEGG" id="vg:24170948"/>
<name>A0A0E3URS7_9ABAC</name>
<dbReference type="GeneID" id="24170948"/>
<feature type="region of interest" description="Disordered" evidence="1">
    <location>
        <begin position="30"/>
        <end position="57"/>
    </location>
</feature>